<sequence length="96" mass="11115">MKYRKKGVKREHSIIEDFEKDLQALVEIGLAKSIIPGRIYTSPKAQKGDKIIKYQYDTETGAKLLLKKGSTVQEAFVITDKRQELRAYLLNLEREM</sequence>
<dbReference type="Pfam" id="PF09876">
    <property type="entry name" value="DUF2103"/>
    <property type="match status" value="1"/>
</dbReference>
<dbReference type="EMBL" id="ABZS01000076">
    <property type="protein sequence ID" value="EEP60584.1"/>
    <property type="molecule type" value="Genomic_DNA"/>
</dbReference>
<dbReference type="OrthoDB" id="14838at2"/>
<evidence type="ECO:0008006" key="3">
    <source>
        <dbReference type="Google" id="ProtNLM"/>
    </source>
</evidence>
<gene>
    <name evidence="1" type="ORF">SULYE_0909</name>
</gene>
<evidence type="ECO:0000313" key="1">
    <source>
        <dbReference type="EMBL" id="EEP60584.1"/>
    </source>
</evidence>
<dbReference type="InterPro" id="IPR018664">
    <property type="entry name" value="DUF2103_metal-binding"/>
</dbReference>
<dbReference type="AlphaFoldDB" id="C4FK09"/>
<reference evidence="1 2" key="1">
    <citation type="submission" date="2009-04" db="EMBL/GenBank/DDBJ databases">
        <authorList>
            <person name="Reysenbach A.-L."/>
            <person name="Heidelberg J.F."/>
            <person name="Nelson W.C."/>
        </authorList>
    </citation>
    <scope>NUCLEOTIDE SEQUENCE [LARGE SCALE GENOMIC DNA]</scope>
    <source>
        <strain evidence="1 2">SS-5</strain>
    </source>
</reference>
<dbReference type="Proteomes" id="UP000005540">
    <property type="component" value="Unassembled WGS sequence"/>
</dbReference>
<protein>
    <recommendedName>
        <fullName evidence="3">Metal-binding protein</fullName>
    </recommendedName>
</protein>
<keyword evidence="2" id="KW-1185">Reference proteome</keyword>
<name>C4FK09_9AQUI</name>
<dbReference type="RefSeq" id="WP_007546844.1">
    <property type="nucleotide sequence ID" value="NZ_ABZS01000076.1"/>
</dbReference>
<organism evidence="1 2">
    <name type="scientific">Sulfurihydrogenibium yellowstonense SS-5</name>
    <dbReference type="NCBI Taxonomy" id="432331"/>
    <lineage>
        <taxon>Bacteria</taxon>
        <taxon>Pseudomonadati</taxon>
        <taxon>Aquificota</taxon>
        <taxon>Aquificia</taxon>
        <taxon>Aquificales</taxon>
        <taxon>Hydrogenothermaceae</taxon>
        <taxon>Sulfurihydrogenibium</taxon>
    </lineage>
</organism>
<comment type="caution">
    <text evidence="1">The sequence shown here is derived from an EMBL/GenBank/DDBJ whole genome shotgun (WGS) entry which is preliminary data.</text>
</comment>
<accession>C4FK09</accession>
<proteinExistence type="predicted"/>
<evidence type="ECO:0000313" key="2">
    <source>
        <dbReference type="Proteomes" id="UP000005540"/>
    </source>
</evidence>